<dbReference type="AlphaFoldDB" id="A0AB36RAL3"/>
<sequence>MVCTIFLLIMVFFTRYGRAKFEDHFRGFKEAGWTEEMIIQVGRAQAAIAGIVSLVCLMTIVKNYLVQ</sequence>
<gene>
    <name evidence="2" type="ORF">CIT25_15605</name>
</gene>
<protein>
    <recommendedName>
        <fullName evidence="4">HIG1 domain-containing protein</fullName>
    </recommendedName>
</protein>
<feature type="transmembrane region" description="Helical" evidence="1">
    <location>
        <begin position="43"/>
        <end position="65"/>
    </location>
</feature>
<dbReference type="EMBL" id="NPKI01000017">
    <property type="protein sequence ID" value="PAQ01473.1"/>
    <property type="molecule type" value="Genomic_DNA"/>
</dbReference>
<evidence type="ECO:0000313" key="3">
    <source>
        <dbReference type="Proteomes" id="UP000216215"/>
    </source>
</evidence>
<accession>A0AB36RAL3</accession>
<comment type="caution">
    <text evidence="2">The sequence shown here is derived from an EMBL/GenBank/DDBJ whole genome shotgun (WGS) entry which is preliminary data.</text>
</comment>
<keyword evidence="1" id="KW-1133">Transmembrane helix</keyword>
<dbReference type="Proteomes" id="UP000216215">
    <property type="component" value="Unassembled WGS sequence"/>
</dbReference>
<organism evidence="2 3">
    <name type="scientific">Mesorhizobium mediterraneum</name>
    <dbReference type="NCBI Taxonomy" id="43617"/>
    <lineage>
        <taxon>Bacteria</taxon>
        <taxon>Pseudomonadati</taxon>
        <taxon>Pseudomonadota</taxon>
        <taxon>Alphaproteobacteria</taxon>
        <taxon>Hyphomicrobiales</taxon>
        <taxon>Phyllobacteriaceae</taxon>
        <taxon>Mesorhizobium</taxon>
    </lineage>
</organism>
<keyword evidence="3" id="KW-1185">Reference proteome</keyword>
<reference evidence="3" key="1">
    <citation type="submission" date="2017-08" db="EMBL/GenBank/DDBJ databases">
        <title>Mesorhizobium wenxinae sp. nov., a novel rhizobial species isolated from root nodules of chickpea (Cicer arietinum L.).</title>
        <authorList>
            <person name="Zhang J."/>
        </authorList>
    </citation>
    <scope>NUCLEOTIDE SEQUENCE [LARGE SCALE GENOMIC DNA]</scope>
    <source>
        <strain evidence="3">USDA 3392</strain>
    </source>
</reference>
<evidence type="ECO:0008006" key="4">
    <source>
        <dbReference type="Google" id="ProtNLM"/>
    </source>
</evidence>
<evidence type="ECO:0000313" key="2">
    <source>
        <dbReference type="EMBL" id="PAQ01473.1"/>
    </source>
</evidence>
<name>A0AB36RAL3_9HYPH</name>
<keyword evidence="1" id="KW-0812">Transmembrane</keyword>
<proteinExistence type="predicted"/>
<evidence type="ECO:0000256" key="1">
    <source>
        <dbReference type="SAM" id="Phobius"/>
    </source>
</evidence>
<keyword evidence="1" id="KW-0472">Membrane</keyword>